<sequence>MKFTSNHIAGVLEHKRQVGNELNKFSSELFKRGVSHDYSKFSDEEMLIFEQVTPNLKKLTYGSEEYKAQLKAIEPALNHHYANNSHHPEYHQNGIQDMNLMDIVEMLCDWMAAVKRHENGNIFKSININQERFGYSNELKSILLNTVRSLHKYCIEWSCCDGRKGGYVADNITDLHEQIDNDVTIEEDLKNDLKYGFFREFQNQDYITKSACWDNDFSIQWTINS</sequence>
<proteinExistence type="predicted"/>
<keyword evidence="2" id="KW-1185">Reference proteome</keyword>
<evidence type="ECO:0000313" key="2">
    <source>
        <dbReference type="Proteomes" id="UP000319432"/>
    </source>
</evidence>
<dbReference type="Proteomes" id="UP000319432">
    <property type="component" value="Chromosome"/>
</dbReference>
<dbReference type="EMBL" id="CP033464">
    <property type="protein sequence ID" value="QDX94670.1"/>
    <property type="molecule type" value="Genomic_DNA"/>
</dbReference>
<accession>A0A518VCE6</accession>
<evidence type="ECO:0000313" key="1">
    <source>
        <dbReference type="EMBL" id="QDX94670.1"/>
    </source>
</evidence>
<organism evidence="1 2">
    <name type="scientific">Brevibacillus laterosporus</name>
    <name type="common">Bacillus laterosporus</name>
    <dbReference type="NCBI Taxonomy" id="1465"/>
    <lineage>
        <taxon>Bacteria</taxon>
        <taxon>Bacillati</taxon>
        <taxon>Bacillota</taxon>
        <taxon>Bacilli</taxon>
        <taxon>Bacillales</taxon>
        <taxon>Paenibacillaceae</taxon>
        <taxon>Brevibacillus</taxon>
    </lineage>
</organism>
<reference evidence="1 2" key="1">
    <citation type="submission" date="2018-11" db="EMBL/GenBank/DDBJ databases">
        <title>Phylogenetic determinants of toxin gene distribution in genomes of Brevibacillus laterosporus.</title>
        <authorList>
            <person name="Glare T.R."/>
            <person name="Durrant A."/>
            <person name="Berry C."/>
            <person name="Palma L."/>
            <person name="Ormskirk M."/>
            <person name="Cox M.O."/>
        </authorList>
    </citation>
    <scope>NUCLEOTIDE SEQUENCE [LARGE SCALE GENOMIC DNA]</scope>
    <source>
        <strain evidence="1 2">1821L</strain>
    </source>
</reference>
<dbReference type="AlphaFoldDB" id="A0A518VCE6"/>
<name>A0A518VCE6_BRELA</name>
<dbReference type="OrthoDB" id="9784470at2"/>
<gene>
    <name evidence="1" type="ORF">EEL30_21760</name>
</gene>
<dbReference type="InterPro" id="IPR043721">
    <property type="entry name" value="DUF5662"/>
</dbReference>
<protein>
    <submittedName>
        <fullName evidence="1">Uncharacterized protein</fullName>
    </submittedName>
</protein>
<dbReference type="Pfam" id="PF18907">
    <property type="entry name" value="DUF5662"/>
    <property type="match status" value="1"/>
</dbReference>